<evidence type="ECO:0000256" key="6">
    <source>
        <dbReference type="ARBA" id="ARBA00022741"/>
    </source>
</evidence>
<keyword evidence="5" id="KW-1003">Cell membrane</keyword>
<keyword evidence="3" id="KW-0406">Ion transport</keyword>
<evidence type="ECO:0000256" key="8">
    <source>
        <dbReference type="ARBA" id="ARBA00022967"/>
    </source>
</evidence>
<protein>
    <submittedName>
        <fullName evidence="11">ABC transporter</fullName>
    </submittedName>
    <submittedName>
        <fullName evidence="12">ATP-binding cassette domain-containing protein</fullName>
    </submittedName>
</protein>
<dbReference type="Pfam" id="PF00005">
    <property type="entry name" value="ABC_tran"/>
    <property type="match status" value="1"/>
</dbReference>
<evidence type="ECO:0000313" key="13">
    <source>
        <dbReference type="Proteomes" id="UP000295985"/>
    </source>
</evidence>
<dbReference type="GO" id="GO:0042626">
    <property type="term" value="F:ATPase-coupled transmembrane transporter activity"/>
    <property type="evidence" value="ECO:0007669"/>
    <property type="project" value="TreeGrafter"/>
</dbReference>
<dbReference type="InterPro" id="IPR003593">
    <property type="entry name" value="AAA+_ATPase"/>
</dbReference>
<keyword evidence="8" id="KW-1278">Translocase</keyword>
<feature type="domain" description="ABC transporter" evidence="10">
    <location>
        <begin position="3"/>
        <end position="247"/>
    </location>
</feature>
<dbReference type="EMBL" id="CP034036">
    <property type="protein sequence ID" value="QCR04333.1"/>
    <property type="molecule type" value="Genomic_DNA"/>
</dbReference>
<dbReference type="GO" id="GO:0016887">
    <property type="term" value="F:ATP hydrolysis activity"/>
    <property type="evidence" value="ECO:0007669"/>
    <property type="project" value="InterPro"/>
</dbReference>
<dbReference type="InterPro" id="IPR017871">
    <property type="entry name" value="ABC_transporter-like_CS"/>
</dbReference>
<dbReference type="AlphaFoldDB" id="A0A2U1USI8"/>
<evidence type="ECO:0000256" key="7">
    <source>
        <dbReference type="ARBA" id="ARBA00022840"/>
    </source>
</evidence>
<dbReference type="Gene3D" id="3.40.50.300">
    <property type="entry name" value="P-loop containing nucleotide triphosphate hydrolases"/>
    <property type="match status" value="1"/>
</dbReference>
<dbReference type="PROSITE" id="PS00211">
    <property type="entry name" value="ABC_TRANSPORTER_1"/>
    <property type="match status" value="1"/>
</dbReference>
<evidence type="ECO:0000256" key="5">
    <source>
        <dbReference type="ARBA" id="ARBA00022475"/>
    </source>
</evidence>
<dbReference type="GO" id="GO:0005524">
    <property type="term" value="F:ATP binding"/>
    <property type="evidence" value="ECO:0007669"/>
    <property type="project" value="UniProtKB-KW"/>
</dbReference>
<dbReference type="OrthoDB" id="5292475at2"/>
<dbReference type="RefSeq" id="WP_009112491.1">
    <property type="nucleotide sequence ID" value="NZ_CP034036.1"/>
</dbReference>
<dbReference type="SMART" id="SM00382">
    <property type="entry name" value="AAA"/>
    <property type="match status" value="1"/>
</dbReference>
<name>A0A2U1USI8_9GAMM</name>
<keyword evidence="3" id="KW-0170">Cobalt</keyword>
<dbReference type="Proteomes" id="UP000295985">
    <property type="component" value="Unassembled WGS sequence"/>
</dbReference>
<dbReference type="CDD" id="cd03225">
    <property type="entry name" value="ABC_cobalt_CbiO_domain1"/>
    <property type="match status" value="1"/>
</dbReference>
<keyword evidence="6" id="KW-0547">Nucleotide-binding</keyword>
<evidence type="ECO:0000256" key="1">
    <source>
        <dbReference type="ARBA" id="ARBA00004202"/>
    </source>
</evidence>
<keyword evidence="9" id="KW-0472">Membrane</keyword>
<evidence type="ECO:0000313" key="14">
    <source>
        <dbReference type="Proteomes" id="UP000303847"/>
    </source>
</evidence>
<dbReference type="InterPro" id="IPR027417">
    <property type="entry name" value="P-loop_NTPase"/>
</dbReference>
<evidence type="ECO:0000256" key="2">
    <source>
        <dbReference type="ARBA" id="ARBA00005417"/>
    </source>
</evidence>
<dbReference type="InterPro" id="IPR003439">
    <property type="entry name" value="ABC_transporter-like_ATP-bd"/>
</dbReference>
<accession>A0A2U1USI8</accession>
<reference evidence="12 14" key="2">
    <citation type="submission" date="2018-11" db="EMBL/GenBank/DDBJ databases">
        <title>Genome sequences of Brenneria nigrifluens and Brenneria rubrifaciens.</title>
        <authorList>
            <person name="Poret-Peterson A.T."/>
            <person name="McClean A.E."/>
            <person name="Kluepfel D.A."/>
        </authorList>
    </citation>
    <scope>NUCLEOTIDE SEQUENCE [LARGE SCALE GENOMIC DNA]</scope>
    <source>
        <strain evidence="12 14">ATCC 13028</strain>
    </source>
</reference>
<keyword evidence="14" id="KW-1185">Reference proteome</keyword>
<dbReference type="PROSITE" id="PS50893">
    <property type="entry name" value="ABC_TRANSPORTER_2"/>
    <property type="match status" value="1"/>
</dbReference>
<evidence type="ECO:0000256" key="3">
    <source>
        <dbReference type="ARBA" id="ARBA00022426"/>
    </source>
</evidence>
<comment type="similarity">
    <text evidence="2">Belongs to the ABC transporter superfamily.</text>
</comment>
<proteinExistence type="inferred from homology"/>
<organism evidence="11 13">
    <name type="scientific">Brenneria nigrifluens DSM 30175 = ATCC 13028</name>
    <dbReference type="NCBI Taxonomy" id="1121120"/>
    <lineage>
        <taxon>Bacteria</taxon>
        <taxon>Pseudomonadati</taxon>
        <taxon>Pseudomonadota</taxon>
        <taxon>Gammaproteobacteria</taxon>
        <taxon>Enterobacterales</taxon>
        <taxon>Pectobacteriaceae</taxon>
        <taxon>Brenneria</taxon>
    </lineage>
</organism>
<dbReference type="SUPFAM" id="SSF52540">
    <property type="entry name" value="P-loop containing nucleoside triphosphate hydrolases"/>
    <property type="match status" value="1"/>
</dbReference>
<evidence type="ECO:0000256" key="9">
    <source>
        <dbReference type="ARBA" id="ARBA00023136"/>
    </source>
</evidence>
<evidence type="ECO:0000313" key="12">
    <source>
        <dbReference type="EMBL" id="QCR04333.1"/>
    </source>
</evidence>
<keyword evidence="4" id="KW-0813">Transport</keyword>
<sequence length="295" mass="32968">MKITLSDVTFSYGKRRRNRPPAGAPLLENISLTVEQGEMLALAGKSGSGKTTLLQLIKGFIVPCAGQIRLDGLNPHAERRRECFDRIGYIFQYPEHQLFASTVFADIAFGLRHRRLDEATKREKVRQAMAAVQLDYDAFRERSPFELSGGEKRRVAIAGIVVLEPEVLILDEPTAGLDLQSRDALFQLLHRLNREKKLTVIWVSHQLEEIARHAARLVFIRNGAIQADGPPATLFADASLRQAFDWQEPPALVVGRLLQAAGHPAAGWLSPQQAADAIIRLRGRYPHHENAPREP</sequence>
<gene>
    <name evidence="11" type="ORF">DDT54_09465</name>
    <name evidence="12" type="ORF">EH206_09165</name>
</gene>
<dbReference type="PANTHER" id="PTHR43553:SF27">
    <property type="entry name" value="ENERGY-COUPLING FACTOR TRANSPORTER ATP-BINDING PROTEIN ECFA2"/>
    <property type="match status" value="1"/>
</dbReference>
<evidence type="ECO:0000256" key="4">
    <source>
        <dbReference type="ARBA" id="ARBA00022448"/>
    </source>
</evidence>
<evidence type="ECO:0000313" key="11">
    <source>
        <dbReference type="EMBL" id="PWC24605.1"/>
    </source>
</evidence>
<dbReference type="PANTHER" id="PTHR43553">
    <property type="entry name" value="HEAVY METAL TRANSPORTER"/>
    <property type="match status" value="1"/>
</dbReference>
<comment type="subcellular location">
    <subcellularLocation>
        <location evidence="1">Cell membrane</location>
        <topology evidence="1">Peripheral membrane protein</topology>
    </subcellularLocation>
</comment>
<keyword evidence="7 12" id="KW-0067">ATP-binding</keyword>
<dbReference type="FunFam" id="3.40.50.300:FF:000224">
    <property type="entry name" value="Energy-coupling factor transporter ATP-binding protein EcfA"/>
    <property type="match status" value="1"/>
</dbReference>
<keyword evidence="3" id="KW-0171">Cobalt transport</keyword>
<dbReference type="GO" id="GO:0006824">
    <property type="term" value="P:cobalt ion transport"/>
    <property type="evidence" value="ECO:0007669"/>
    <property type="project" value="UniProtKB-KW"/>
</dbReference>
<dbReference type="InterPro" id="IPR015856">
    <property type="entry name" value="ABC_transpr_CbiO/EcfA_su"/>
</dbReference>
<dbReference type="GO" id="GO:0043190">
    <property type="term" value="C:ATP-binding cassette (ABC) transporter complex"/>
    <property type="evidence" value="ECO:0007669"/>
    <property type="project" value="TreeGrafter"/>
</dbReference>
<dbReference type="InterPro" id="IPR050095">
    <property type="entry name" value="ECF_ABC_transporter_ATP-bd"/>
</dbReference>
<evidence type="ECO:0000259" key="10">
    <source>
        <dbReference type="PROSITE" id="PS50893"/>
    </source>
</evidence>
<dbReference type="EMBL" id="QDKK01000012">
    <property type="protein sequence ID" value="PWC24605.1"/>
    <property type="molecule type" value="Genomic_DNA"/>
</dbReference>
<dbReference type="Proteomes" id="UP000303847">
    <property type="component" value="Chromosome"/>
</dbReference>
<reference evidence="11 13" key="1">
    <citation type="submission" date="2018-04" db="EMBL/GenBank/DDBJ databases">
        <title>Brenneria corticis sp.nov.</title>
        <authorList>
            <person name="Li Y."/>
        </authorList>
    </citation>
    <scope>NUCLEOTIDE SEQUENCE [LARGE SCALE GENOMIC DNA]</scope>
    <source>
        <strain evidence="11 13">LMG 2694</strain>
    </source>
</reference>